<reference evidence="1" key="1">
    <citation type="submission" date="2020-07" db="EMBL/GenBank/DDBJ databases">
        <title>Huge and variable diversity of episymbiotic CPR bacteria and DPANN archaea in groundwater ecosystems.</title>
        <authorList>
            <person name="He C.Y."/>
            <person name="Keren R."/>
            <person name="Whittaker M."/>
            <person name="Farag I.F."/>
            <person name="Doudna J."/>
            <person name="Cate J.H.D."/>
            <person name="Banfield J.F."/>
        </authorList>
    </citation>
    <scope>NUCLEOTIDE SEQUENCE</scope>
    <source>
        <strain evidence="1">NC_groundwater_763_Ag_S-0.2um_68_21</strain>
    </source>
</reference>
<dbReference type="Proteomes" id="UP000782312">
    <property type="component" value="Unassembled WGS sequence"/>
</dbReference>
<organism evidence="1 2">
    <name type="scientific">Tectimicrobiota bacterium</name>
    <dbReference type="NCBI Taxonomy" id="2528274"/>
    <lineage>
        <taxon>Bacteria</taxon>
        <taxon>Pseudomonadati</taxon>
        <taxon>Nitrospinota/Tectimicrobiota group</taxon>
        <taxon>Candidatus Tectimicrobiota</taxon>
    </lineage>
</organism>
<name>A0A932HYZ0_UNCTE</name>
<comment type="caution">
    <text evidence="1">The sequence shown here is derived from an EMBL/GenBank/DDBJ whole genome shotgun (WGS) entry which is preliminary data.</text>
</comment>
<accession>A0A932HYZ0</accession>
<gene>
    <name evidence="1" type="ORF">HYZ11_05495</name>
</gene>
<evidence type="ECO:0000313" key="1">
    <source>
        <dbReference type="EMBL" id="MBI3127038.1"/>
    </source>
</evidence>
<protein>
    <submittedName>
        <fullName evidence="1">Uncharacterized protein</fullName>
    </submittedName>
</protein>
<dbReference type="AlphaFoldDB" id="A0A932HYZ0"/>
<sequence length="197" mass="22511">MKLKALETRPSPQLLDEIIHTFKVKSAQKWFVENLIAAKDGKPVVIRDPLGRVILIHERRFGHLLVSDAKAGGHQFNILKMKCLTLLKPSLERPIEIYRERGKRHSFIYISPWKPSPGTRYIAIADRIHGSLSLMTHIFMGDKKVEKKLEGKKCVSGGECKERKKGSERMRVASPYERHWPRNCLGTPSIPYSSFPG</sequence>
<dbReference type="EMBL" id="JACPUR010000014">
    <property type="protein sequence ID" value="MBI3127038.1"/>
    <property type="molecule type" value="Genomic_DNA"/>
</dbReference>
<evidence type="ECO:0000313" key="2">
    <source>
        <dbReference type="Proteomes" id="UP000782312"/>
    </source>
</evidence>
<proteinExistence type="predicted"/>